<evidence type="ECO:0000256" key="1">
    <source>
        <dbReference type="SAM" id="Coils"/>
    </source>
</evidence>
<reference evidence="4 5" key="1">
    <citation type="journal article" date="2019" name="Mol. Ecol. Resour.">
        <title>Improving Illumina assemblies with Hi-C and long reads: an example with the North African dromedary.</title>
        <authorList>
            <person name="Elbers J.P."/>
            <person name="Rogers M.F."/>
            <person name="Perelman P.L."/>
            <person name="Proskuryakova A.A."/>
            <person name="Serdyukova N.A."/>
            <person name="Johnson W.E."/>
            <person name="Horin P."/>
            <person name="Corander J."/>
            <person name="Murphy D."/>
            <person name="Burger P.A."/>
        </authorList>
    </citation>
    <scope>NUCLEOTIDE SEQUENCE [LARGE SCALE GENOMIC DNA]</scope>
    <source>
        <strain evidence="4">Drom800</strain>
        <tissue evidence="4">Blood</tissue>
    </source>
</reference>
<evidence type="ECO:0000256" key="3">
    <source>
        <dbReference type="SAM" id="Phobius"/>
    </source>
</evidence>
<dbReference type="PANTHER" id="PTHR14926">
    <property type="entry name" value="M-PHASE PHOSPHOPROTEIN 9"/>
    <property type="match status" value="1"/>
</dbReference>
<feature type="coiled-coil region" evidence="1">
    <location>
        <begin position="647"/>
        <end position="784"/>
    </location>
</feature>
<proteinExistence type="predicted"/>
<name>A0A5N4C9M9_CAMDR</name>
<protein>
    <submittedName>
        <fullName evidence="4">M-phase phosphoprotein 9</fullName>
    </submittedName>
</protein>
<dbReference type="PANTHER" id="PTHR14926:SF1">
    <property type="entry name" value="M-PHASE PHOSPHOPROTEIN 9"/>
    <property type="match status" value="1"/>
</dbReference>
<evidence type="ECO:0000256" key="2">
    <source>
        <dbReference type="SAM" id="MobiDB-lite"/>
    </source>
</evidence>
<dbReference type="EMBL" id="JWIN03000032">
    <property type="protein sequence ID" value="KAB1255639.1"/>
    <property type="molecule type" value="Genomic_DNA"/>
</dbReference>
<comment type="caution">
    <text evidence="4">The sequence shown here is derived from an EMBL/GenBank/DDBJ whole genome shotgun (WGS) entry which is preliminary data.</text>
</comment>
<feature type="transmembrane region" description="Helical" evidence="3">
    <location>
        <begin position="387"/>
        <end position="409"/>
    </location>
</feature>
<accession>A0A5N4C9M9</accession>
<evidence type="ECO:0000313" key="5">
    <source>
        <dbReference type="Proteomes" id="UP000299084"/>
    </source>
</evidence>
<organism evidence="4 5">
    <name type="scientific">Camelus dromedarius</name>
    <name type="common">Dromedary</name>
    <name type="synonym">Arabian camel</name>
    <dbReference type="NCBI Taxonomy" id="9838"/>
    <lineage>
        <taxon>Eukaryota</taxon>
        <taxon>Metazoa</taxon>
        <taxon>Chordata</taxon>
        <taxon>Craniata</taxon>
        <taxon>Vertebrata</taxon>
        <taxon>Euteleostomi</taxon>
        <taxon>Mammalia</taxon>
        <taxon>Eutheria</taxon>
        <taxon>Laurasiatheria</taxon>
        <taxon>Artiodactyla</taxon>
        <taxon>Tylopoda</taxon>
        <taxon>Camelidae</taxon>
        <taxon>Camelus</taxon>
    </lineage>
</organism>
<gene>
    <name evidence="4" type="ORF">Cadr_000027929</name>
</gene>
<keyword evidence="1" id="KW-0175">Coiled coil</keyword>
<dbReference type="InterPro" id="IPR026636">
    <property type="entry name" value="MPHOSPH9"/>
</dbReference>
<keyword evidence="5" id="KW-1185">Reference proteome</keyword>
<sequence>MEDFDLGKPLQKTSSVESDIKNSSHSLGLNLNTNRSSPHLSTNGVSSFSGKTRPSVIQGTVEVLTSLMQELQNSGKTDSELWKNCETRWLQLFSLVEEQCQEQIVAQQEQFHNQIQRIQEEIKYLVKLQTSNASWASYDTSALSRQISSESQMGFFSEHSERNESVISYRKSEEPEMQQETPMSQPDCNVESSSVSSGYGTLCVSELNTYRSKGPQELMQHAEASEEGFGAPVVRTESLADSVKPRSFYTHTNEEFCASLKEDTPVFPGEFEHNFLGESKISEVYSGKTNTKSITSWAQKLKQSQPKRAHTEEGCSKSTQGNEQTKKSPIEKVGASHFTQARKLRAIRSDFIAATHAQAFYLKKPDESPKSWMSDSGTGRNKSFYKAFLFFFLTLIYPVCLCTLGLTYWKLEEKDTYHSLPETLEKAFAPASSTDISPSQVLTLDPTLHVKPNQQISGIHPRGFLSALDDRTSFSPDSVLEPSMSSHSDVDSFSQESHVASQLSGFPKYPSNKKVSPVGSWKNHAFHSDSRTSSTFPSVCTIGSNDVSVSTVDEEDAVTVTSTSVSPSQLPGAANSVPDCFALASLEDPVILSKIRQNLKEKHARHIADLRAYYESEINSLKQKLEAKEISAVEDWKKTNQILVDRCSQLDIALNEATSRVRALENKNNLLEREVSDFRERFNAASSASKILQERIEEMRTSNKEKDNTIIRLKSRLQDLEEAFENAYKLSDDKEARLKQENKMFQDDTLNTTENKLLDAHTQISDLKRTISKLEAQVKQVEHENMLSLRHNSKTPMRPSRAK</sequence>
<dbReference type="Proteomes" id="UP000299084">
    <property type="component" value="Unassembled WGS sequence"/>
</dbReference>
<keyword evidence="3" id="KW-0812">Transmembrane</keyword>
<feature type="compositionally biased region" description="Polar residues" evidence="2">
    <location>
        <begin position="11"/>
        <end position="52"/>
    </location>
</feature>
<keyword evidence="3" id="KW-0472">Membrane</keyword>
<evidence type="ECO:0000313" key="4">
    <source>
        <dbReference type="EMBL" id="KAB1255639.1"/>
    </source>
</evidence>
<dbReference type="AlphaFoldDB" id="A0A5N4C9M9"/>
<dbReference type="GO" id="GO:0005814">
    <property type="term" value="C:centriole"/>
    <property type="evidence" value="ECO:0007669"/>
    <property type="project" value="TreeGrafter"/>
</dbReference>
<feature type="region of interest" description="Disordered" evidence="2">
    <location>
        <begin position="172"/>
        <end position="191"/>
    </location>
</feature>
<feature type="compositionally biased region" description="Polar residues" evidence="2">
    <location>
        <begin position="178"/>
        <end position="191"/>
    </location>
</feature>
<feature type="region of interest" description="Disordered" evidence="2">
    <location>
        <begin position="1"/>
        <end position="52"/>
    </location>
</feature>
<feature type="region of interest" description="Disordered" evidence="2">
    <location>
        <begin position="298"/>
        <end position="329"/>
    </location>
</feature>
<keyword evidence="3" id="KW-1133">Transmembrane helix</keyword>